<protein>
    <submittedName>
        <fullName evidence="2">Uncharacterized protein</fullName>
    </submittedName>
</protein>
<feature type="compositionally biased region" description="Polar residues" evidence="1">
    <location>
        <begin position="365"/>
        <end position="374"/>
    </location>
</feature>
<dbReference type="Proteomes" id="UP001190700">
    <property type="component" value="Unassembled WGS sequence"/>
</dbReference>
<feature type="region of interest" description="Disordered" evidence="1">
    <location>
        <begin position="364"/>
        <end position="388"/>
    </location>
</feature>
<keyword evidence="3" id="KW-1185">Reference proteome</keyword>
<dbReference type="EMBL" id="LGRX02034658">
    <property type="protein sequence ID" value="KAK3237275.1"/>
    <property type="molecule type" value="Genomic_DNA"/>
</dbReference>
<comment type="caution">
    <text evidence="2">The sequence shown here is derived from an EMBL/GenBank/DDBJ whole genome shotgun (WGS) entry which is preliminary data.</text>
</comment>
<evidence type="ECO:0000313" key="2">
    <source>
        <dbReference type="EMBL" id="KAK3237275.1"/>
    </source>
</evidence>
<evidence type="ECO:0000313" key="3">
    <source>
        <dbReference type="Proteomes" id="UP001190700"/>
    </source>
</evidence>
<name>A0AAE0BK17_9CHLO</name>
<gene>
    <name evidence="2" type="ORF">CYMTET_52642</name>
</gene>
<accession>A0AAE0BK17</accession>
<sequence length="721" mass="79077">MQLSSSVATSDATSRKKGLWDPGDIRGLVVLLERYWKTPASQAFLKIARWYIYGSGDNTGSGLEPQALQTLRDDLATFSEKWLNIKADAFTALAELAAGTKVQLEFLSKALDLNVSELRCYLQTTAIRTDAILLPSAVEQLVELLGREPQISNFMFGLSSTVYGNNLIDEQEAALRHMHKPEAAAIWVACLHSTSERAPLTVHDMRSVVLALKSPKQRVLMEIAAVAISGTSATANMLPNISLLLGVPRHAVLHFGLCVLLFADNERLHFEVRGCILDAKKAKSFKDVVKQAEICRRMWRTMMMLPGSHQERANRLAEMSKEETVQSLRSAGLKVGSFGSKCQSAKPLLGHWEVEGNSEELLTERNATGGSNQKVVPASDEKSLEGPPTDAELQRVISKSCPNHLHQQAVLGLAHIASGQPTEEAMSNLAGLLQLDKETISLLVDLTMGDFLRVLGFQGPRHGIIEKRKKRLSISEQKVQAIGDSKALRSKNTGLKANSADMAHNHFWQLPAEQVLSLCRIERLKLLTLVTGLPHLKVITTVQQARRCCQWGEARNDFIKHMAQALNINRRSMLTLIQACGIQRPSAGLGKPKGTQILGGGAVGRAQRMLSALHNIFTDASGTQDTFFSIVKEVKRKAASQKEVNPPTLLGAAQVVGCAMHPTCRCALQLLSSEYVSGERRMLLVTCWGLAGVLAVNGHLQPWLRKPGDVHFGICRRHAKE</sequence>
<evidence type="ECO:0000256" key="1">
    <source>
        <dbReference type="SAM" id="MobiDB-lite"/>
    </source>
</evidence>
<reference evidence="2 3" key="1">
    <citation type="journal article" date="2015" name="Genome Biol. Evol.">
        <title>Comparative Genomics of a Bacterivorous Green Alga Reveals Evolutionary Causalities and Consequences of Phago-Mixotrophic Mode of Nutrition.</title>
        <authorList>
            <person name="Burns J.A."/>
            <person name="Paasch A."/>
            <person name="Narechania A."/>
            <person name="Kim E."/>
        </authorList>
    </citation>
    <scope>NUCLEOTIDE SEQUENCE [LARGE SCALE GENOMIC DNA]</scope>
    <source>
        <strain evidence="2 3">PLY_AMNH</strain>
    </source>
</reference>
<dbReference type="AlphaFoldDB" id="A0AAE0BK17"/>
<proteinExistence type="predicted"/>
<organism evidence="2 3">
    <name type="scientific">Cymbomonas tetramitiformis</name>
    <dbReference type="NCBI Taxonomy" id="36881"/>
    <lineage>
        <taxon>Eukaryota</taxon>
        <taxon>Viridiplantae</taxon>
        <taxon>Chlorophyta</taxon>
        <taxon>Pyramimonadophyceae</taxon>
        <taxon>Pyramimonadales</taxon>
        <taxon>Pyramimonadaceae</taxon>
        <taxon>Cymbomonas</taxon>
    </lineage>
</organism>